<evidence type="ECO:0000313" key="1">
    <source>
        <dbReference type="EMBL" id="KAJ1672646.1"/>
    </source>
</evidence>
<comment type="caution">
    <text evidence="1">The sequence shown here is derived from an EMBL/GenBank/DDBJ whole genome shotgun (WGS) entry which is preliminary data.</text>
</comment>
<gene>
    <name evidence="1" type="ORF">EV182_006781</name>
</gene>
<dbReference type="Proteomes" id="UP001145114">
    <property type="component" value="Unassembled WGS sequence"/>
</dbReference>
<name>A0ACC1HAJ1_9FUNG</name>
<proteinExistence type="predicted"/>
<reference evidence="1" key="1">
    <citation type="submission" date="2022-06" db="EMBL/GenBank/DDBJ databases">
        <title>Phylogenomic reconstructions and comparative analyses of Kickxellomycotina fungi.</title>
        <authorList>
            <person name="Reynolds N.K."/>
            <person name="Stajich J.E."/>
            <person name="Barry K."/>
            <person name="Grigoriev I.V."/>
            <person name="Crous P."/>
            <person name="Smith M.E."/>
        </authorList>
    </citation>
    <scope>NUCLEOTIDE SEQUENCE</scope>
    <source>
        <strain evidence="1">RSA 2271</strain>
    </source>
</reference>
<accession>A0ACC1HAJ1</accession>
<keyword evidence="2" id="KW-1185">Reference proteome</keyword>
<protein>
    <submittedName>
        <fullName evidence="1">Uncharacterized protein</fullName>
    </submittedName>
</protein>
<dbReference type="EMBL" id="JAMZIH010008051">
    <property type="protein sequence ID" value="KAJ1672646.1"/>
    <property type="molecule type" value="Genomic_DNA"/>
</dbReference>
<organism evidence="1 2">
    <name type="scientific">Spiromyces aspiralis</name>
    <dbReference type="NCBI Taxonomy" id="68401"/>
    <lineage>
        <taxon>Eukaryota</taxon>
        <taxon>Fungi</taxon>
        <taxon>Fungi incertae sedis</taxon>
        <taxon>Zoopagomycota</taxon>
        <taxon>Kickxellomycotina</taxon>
        <taxon>Kickxellomycetes</taxon>
        <taxon>Kickxellales</taxon>
        <taxon>Kickxellaceae</taxon>
        <taxon>Spiromyces</taxon>
    </lineage>
</organism>
<feature type="non-terminal residue" evidence="1">
    <location>
        <position position="1"/>
    </location>
</feature>
<evidence type="ECO:0000313" key="2">
    <source>
        <dbReference type="Proteomes" id="UP001145114"/>
    </source>
</evidence>
<sequence>RPESNELSLAIFYGRDGARLSHSHQSQYHYVLQTLTLWREVLHDMFMLWHKADQDLLARNNRYRLVDTGQGLNRVQRCPNVSKSIHAVLHRTQKSCSGWVGSSVVHLGDHNVPNALMFIDKYNQIALILNPIVRCLEYVEAAARGNINPSVTKYITDTFGDPIHLLKLILADFFRSAFDGSGADNFFDAGSCIDGRLTSAWNWCSQIEKKCYFPVFLLSGFVGFNGAPESY</sequence>